<dbReference type="Pfam" id="PF04909">
    <property type="entry name" value="Amidohydro_2"/>
    <property type="match status" value="1"/>
</dbReference>
<dbReference type="RefSeq" id="WP_072640343.1">
    <property type="nucleotide sequence ID" value="NZ_CP018228.1"/>
</dbReference>
<proteinExistence type="predicted"/>
<dbReference type="GO" id="GO:0016787">
    <property type="term" value="F:hydrolase activity"/>
    <property type="evidence" value="ECO:0007669"/>
    <property type="project" value="UniProtKB-KW"/>
</dbReference>
<keyword evidence="2" id="KW-0378">Hydrolase</keyword>
<dbReference type="InterPro" id="IPR032466">
    <property type="entry name" value="Metal_Hydrolase"/>
</dbReference>
<feature type="domain" description="Amidohydrolase-related" evidence="1">
    <location>
        <begin position="30"/>
        <end position="288"/>
    </location>
</feature>
<protein>
    <submittedName>
        <fullName evidence="2">Hydrolase</fullName>
    </submittedName>
</protein>
<dbReference type="Proteomes" id="UP000183050">
    <property type="component" value="Chromosome"/>
</dbReference>
<dbReference type="SUPFAM" id="SSF51556">
    <property type="entry name" value="Metallo-dependent hydrolases"/>
    <property type="match status" value="1"/>
</dbReference>
<dbReference type="InterPro" id="IPR052358">
    <property type="entry name" value="Aro_Compnd_Degr_Hydrolases"/>
</dbReference>
<dbReference type="PANTHER" id="PTHR35563">
    <property type="entry name" value="BARREL METAL-DEPENDENT HYDROLASE, PUTATIVE (AFU_ORTHOLOGUE AFUA_1G16240)-RELATED"/>
    <property type="match status" value="1"/>
</dbReference>
<evidence type="ECO:0000313" key="3">
    <source>
        <dbReference type="Proteomes" id="UP000183050"/>
    </source>
</evidence>
<evidence type="ECO:0000259" key="1">
    <source>
        <dbReference type="Pfam" id="PF04909"/>
    </source>
</evidence>
<dbReference type="AlphaFoldDB" id="A0A1L3ZEX9"/>
<dbReference type="InterPro" id="IPR006680">
    <property type="entry name" value="Amidohydro-rel"/>
</dbReference>
<name>A0A1L3ZEX9_RHILE</name>
<dbReference type="EMBL" id="CP018228">
    <property type="protein sequence ID" value="API54172.1"/>
    <property type="molecule type" value="Genomic_DNA"/>
</dbReference>
<dbReference type="PANTHER" id="PTHR35563:SF2">
    <property type="entry name" value="BARREL METAL-DEPENDENT HYDROLASE, PUTATIVE (AFU_ORTHOLOGUE AFUA_1G16240)-RELATED"/>
    <property type="match status" value="1"/>
</dbReference>
<accession>A0A1L3ZEX9</accession>
<gene>
    <name evidence="2" type="ORF">BMW22_23440</name>
</gene>
<dbReference type="Gene3D" id="3.20.20.140">
    <property type="entry name" value="Metal-dependent hydrolases"/>
    <property type="match status" value="1"/>
</dbReference>
<reference evidence="2 3" key="1">
    <citation type="submission" date="2016-11" db="EMBL/GenBank/DDBJ databases">
        <title>Rhizobium leguminosarum bv. viciae strain Vaf12 isolated from Vavilovia formosa root nodules from Russia, Dagestan.</title>
        <authorList>
            <person name="Kimeklis A."/>
        </authorList>
    </citation>
    <scope>NUCLEOTIDE SEQUENCE [LARGE SCALE GENOMIC DNA]</scope>
    <source>
        <strain evidence="2 3">Vaf-108</strain>
    </source>
</reference>
<evidence type="ECO:0000313" key="2">
    <source>
        <dbReference type="EMBL" id="API54172.1"/>
    </source>
</evidence>
<sequence length="290" mass="31935">MSAADMKAPLCLPRRPLTRLPRAALPQGTVDTHFHVFRAGAPLNTPRSYTPDIATIADWIEFSGSLGVARGVMVQPSVYGLDNRVLLEALAAYPDCLRGIVVIDPETAKTEIKRLDRRGVRGVRINTRNKGGLPLAAARTLAESIAPFGWSLQLQINPEQLSDIAATLSGIRLPIVIDHLGFIPLARETRSLHVDALKRLMDRAEAYVKVTAPYRLTKDMNDQGFAEVARALAASHAERLLWGSDWPHTELWDGMPHDAELVETMHAAIDDPAIAEKIFVRNAEALFFGR</sequence>
<organism evidence="2 3">
    <name type="scientific">Rhizobium leguminosarum</name>
    <dbReference type="NCBI Taxonomy" id="384"/>
    <lineage>
        <taxon>Bacteria</taxon>
        <taxon>Pseudomonadati</taxon>
        <taxon>Pseudomonadota</taxon>
        <taxon>Alphaproteobacteria</taxon>
        <taxon>Hyphomicrobiales</taxon>
        <taxon>Rhizobiaceae</taxon>
        <taxon>Rhizobium/Agrobacterium group</taxon>
        <taxon>Rhizobium</taxon>
    </lineage>
</organism>